<dbReference type="InterPro" id="IPR012296">
    <property type="entry name" value="Nuclease_put_TT1808"/>
</dbReference>
<dbReference type="CDD" id="cd06260">
    <property type="entry name" value="DUF820-like"/>
    <property type="match status" value="1"/>
</dbReference>
<reference evidence="2 3" key="1">
    <citation type="submission" date="2024-12" db="EMBL/GenBank/DDBJ databases">
        <title>Forecasting of Potato common scab and diversities of Pathogenic streptomyces spp. in china.</title>
        <authorList>
            <person name="Handique U."/>
            <person name="Wu J."/>
        </authorList>
    </citation>
    <scope>NUCLEOTIDE SEQUENCE [LARGE SCALE GENOMIC DNA]</scope>
    <source>
        <strain evidence="2 3">ZRIMU1530</strain>
    </source>
</reference>
<dbReference type="SUPFAM" id="SSF52980">
    <property type="entry name" value="Restriction endonuclease-like"/>
    <property type="match status" value="1"/>
</dbReference>
<dbReference type="InterPro" id="IPR011335">
    <property type="entry name" value="Restrct_endonuc-II-like"/>
</dbReference>
<keyword evidence="2" id="KW-0378">Hydrolase</keyword>
<feature type="domain" description="Putative restriction endonuclease" evidence="1">
    <location>
        <begin position="27"/>
        <end position="142"/>
    </location>
</feature>
<keyword evidence="3" id="KW-1185">Reference proteome</keyword>
<keyword evidence="2" id="KW-0540">Nuclease</keyword>
<dbReference type="Gene3D" id="3.90.1570.10">
    <property type="entry name" value="tt1808, chain A"/>
    <property type="match status" value="1"/>
</dbReference>
<sequence>MTQQTLYRRLRAMRDHFTPPPGLAWPEISDGKIVMMMSPRPRHQFTAKWVSRQLDGQLPEGYFAFEATDTDDEGLGKLRVPDLLVCAGEAMQTDGPLDPREIVLAIEIVSPSNPENDYRDKARDYPAMGIPHYLILDPRDGTWTYQWGIGRAEGRPAYDNRLHLPYGKPVTVATDLGTWQIETGDLPRYSAKDMGLSPGQP</sequence>
<dbReference type="EMBL" id="JBJVNI010000002">
    <property type="protein sequence ID" value="MFM9607754.1"/>
    <property type="molecule type" value="Genomic_DNA"/>
</dbReference>
<organism evidence="2 3">
    <name type="scientific">Streptomyces niveiscabiei</name>
    <dbReference type="NCBI Taxonomy" id="164115"/>
    <lineage>
        <taxon>Bacteria</taxon>
        <taxon>Bacillati</taxon>
        <taxon>Actinomycetota</taxon>
        <taxon>Actinomycetes</taxon>
        <taxon>Kitasatosporales</taxon>
        <taxon>Streptomycetaceae</taxon>
        <taxon>Streptomyces</taxon>
    </lineage>
</organism>
<evidence type="ECO:0000259" key="1">
    <source>
        <dbReference type="Pfam" id="PF05685"/>
    </source>
</evidence>
<dbReference type="PANTHER" id="PTHR35400:SF3">
    <property type="entry name" value="SLL1072 PROTEIN"/>
    <property type="match status" value="1"/>
</dbReference>
<protein>
    <submittedName>
        <fullName evidence="2">Uma2 family endonuclease</fullName>
    </submittedName>
</protein>
<name>A0ABW9HI75_9ACTN</name>
<dbReference type="Proteomes" id="UP001631957">
    <property type="component" value="Unassembled WGS sequence"/>
</dbReference>
<dbReference type="Pfam" id="PF05685">
    <property type="entry name" value="Uma2"/>
    <property type="match status" value="1"/>
</dbReference>
<accession>A0ABW9HI75</accession>
<dbReference type="GO" id="GO:0004519">
    <property type="term" value="F:endonuclease activity"/>
    <property type="evidence" value="ECO:0007669"/>
    <property type="project" value="UniProtKB-KW"/>
</dbReference>
<proteinExistence type="predicted"/>
<dbReference type="PANTHER" id="PTHR35400">
    <property type="entry name" value="SLR1083 PROTEIN"/>
    <property type="match status" value="1"/>
</dbReference>
<evidence type="ECO:0000313" key="2">
    <source>
        <dbReference type="EMBL" id="MFM9607754.1"/>
    </source>
</evidence>
<evidence type="ECO:0000313" key="3">
    <source>
        <dbReference type="Proteomes" id="UP001631957"/>
    </source>
</evidence>
<keyword evidence="2" id="KW-0255">Endonuclease</keyword>
<dbReference type="RefSeq" id="WP_409120386.1">
    <property type="nucleotide sequence ID" value="NZ_JBJVNI010000002.1"/>
</dbReference>
<dbReference type="InterPro" id="IPR008538">
    <property type="entry name" value="Uma2"/>
</dbReference>
<comment type="caution">
    <text evidence="2">The sequence shown here is derived from an EMBL/GenBank/DDBJ whole genome shotgun (WGS) entry which is preliminary data.</text>
</comment>
<gene>
    <name evidence="2" type="ORF">ACKI18_03415</name>
</gene>